<dbReference type="PROSITE" id="PS50164">
    <property type="entry name" value="GIY_YIG"/>
    <property type="match status" value="1"/>
</dbReference>
<feature type="domain" description="GIY-YIG" evidence="1">
    <location>
        <begin position="1"/>
        <end position="77"/>
    </location>
</feature>
<dbReference type="RefSeq" id="WP_113925601.1">
    <property type="nucleotide sequence ID" value="NZ_JANSUY010000011.1"/>
</dbReference>
<evidence type="ECO:0000313" key="2">
    <source>
        <dbReference type="EMBL" id="MCR9015908.1"/>
    </source>
</evidence>
<accession>A0A9X2P4N1</accession>
<name>A0A9X2P4N1_9BACT</name>
<reference evidence="2" key="1">
    <citation type="submission" date="2022-08" db="EMBL/GenBank/DDBJ databases">
        <authorList>
            <person name="Zhang D."/>
        </authorList>
    </citation>
    <scope>NUCLEOTIDE SEQUENCE</scope>
    <source>
        <strain evidence="2">XJ19-11</strain>
    </source>
</reference>
<protein>
    <submittedName>
        <fullName evidence="2">GIY-YIG nuclease family protein</fullName>
    </submittedName>
</protein>
<gene>
    <name evidence="2" type="ORF">NU887_12755</name>
</gene>
<dbReference type="CDD" id="cd10449">
    <property type="entry name" value="GIY-YIG_SLX1_like"/>
    <property type="match status" value="1"/>
</dbReference>
<dbReference type="Proteomes" id="UP001142175">
    <property type="component" value="Unassembled WGS sequence"/>
</dbReference>
<evidence type="ECO:0000313" key="3">
    <source>
        <dbReference type="Proteomes" id="UP001142175"/>
    </source>
</evidence>
<dbReference type="InterPro" id="IPR000305">
    <property type="entry name" value="GIY-YIG_endonuc"/>
</dbReference>
<proteinExistence type="predicted"/>
<evidence type="ECO:0000259" key="1">
    <source>
        <dbReference type="PROSITE" id="PS50164"/>
    </source>
</evidence>
<dbReference type="Gene3D" id="3.40.1440.10">
    <property type="entry name" value="GIY-YIG endonuclease"/>
    <property type="match status" value="1"/>
</dbReference>
<dbReference type="EMBL" id="JANSUY010000011">
    <property type="protein sequence ID" value="MCR9015908.1"/>
    <property type="molecule type" value="Genomic_DNA"/>
</dbReference>
<dbReference type="AlphaFoldDB" id="A0A9X2P4N1"/>
<dbReference type="Pfam" id="PF01541">
    <property type="entry name" value="GIY-YIG"/>
    <property type="match status" value="1"/>
</dbReference>
<organism evidence="2 3">
    <name type="scientific">Aquiflexum gelatinilyticum</name>
    <dbReference type="NCBI Taxonomy" id="2961943"/>
    <lineage>
        <taxon>Bacteria</taxon>
        <taxon>Pseudomonadati</taxon>
        <taxon>Bacteroidota</taxon>
        <taxon>Cytophagia</taxon>
        <taxon>Cytophagales</taxon>
        <taxon>Cyclobacteriaceae</taxon>
        <taxon>Aquiflexum</taxon>
    </lineage>
</organism>
<dbReference type="SUPFAM" id="SSF82771">
    <property type="entry name" value="GIY-YIG endonuclease"/>
    <property type="match status" value="1"/>
</dbReference>
<comment type="caution">
    <text evidence="2">The sequence shown here is derived from an EMBL/GenBank/DDBJ whole genome shotgun (WGS) entry which is preliminary data.</text>
</comment>
<keyword evidence="3" id="KW-1185">Reference proteome</keyword>
<dbReference type="InterPro" id="IPR035901">
    <property type="entry name" value="GIY-YIG_endonuc_sf"/>
</dbReference>
<sequence length="82" mass="9893">MPCSFYILYSKNLDKYYVGHTCEVMDERLRKHNSNHKGFTGKSPDWILVYKEEFEDKKSAYARERQIKSMKSRKKIIELINQ</sequence>